<evidence type="ECO:0000313" key="2">
    <source>
        <dbReference type="EMBL" id="HCT58881.1"/>
    </source>
</evidence>
<comment type="caution">
    <text evidence="2">The sequence shown here is derived from an EMBL/GenBank/DDBJ whole genome shotgun (WGS) entry which is preliminary data.</text>
</comment>
<keyword evidence="1" id="KW-0472">Membrane</keyword>
<reference evidence="2 3" key="1">
    <citation type="journal article" date="2018" name="Nat. Biotechnol.">
        <title>A standardized bacterial taxonomy based on genome phylogeny substantially revises the tree of life.</title>
        <authorList>
            <person name="Parks D.H."/>
            <person name="Chuvochina M."/>
            <person name="Waite D.W."/>
            <person name="Rinke C."/>
            <person name="Skarshewski A."/>
            <person name="Chaumeil P.A."/>
            <person name="Hugenholtz P."/>
        </authorList>
    </citation>
    <scope>NUCLEOTIDE SEQUENCE [LARGE SCALE GENOMIC DNA]</scope>
    <source>
        <strain evidence="2">UBA8844</strain>
    </source>
</reference>
<evidence type="ECO:0000313" key="3">
    <source>
        <dbReference type="Proteomes" id="UP000264071"/>
    </source>
</evidence>
<sequence>MSRFPFADSGDARAGEPAPPAWMTEALRAPAAERIDARTRIMARVQALPVPHRLVAPMPMARWRRRGTLSGLGGVVLTAALALMLTVREGERFSLAARVHTAALVLGDSAVPVSHDTHDASARTKPDRGNSRIGDRLLDTLRVVELVVRGVGLQDVVWRRAGDAHGNVRTVALARISSTEWRARTLVPRDAVDVTLVVNNVALAPTPVTPPLP</sequence>
<dbReference type="AlphaFoldDB" id="A0A3D4VCP5"/>
<keyword evidence="1" id="KW-0812">Transmembrane</keyword>
<dbReference type="Proteomes" id="UP000264071">
    <property type="component" value="Unassembled WGS sequence"/>
</dbReference>
<gene>
    <name evidence="2" type="ORF">DGD08_16900</name>
</gene>
<evidence type="ECO:0000256" key="1">
    <source>
        <dbReference type="SAM" id="Phobius"/>
    </source>
</evidence>
<keyword evidence="1" id="KW-1133">Transmembrane helix</keyword>
<organism evidence="2 3">
    <name type="scientific">Gemmatimonas aurantiaca</name>
    <dbReference type="NCBI Taxonomy" id="173480"/>
    <lineage>
        <taxon>Bacteria</taxon>
        <taxon>Pseudomonadati</taxon>
        <taxon>Gemmatimonadota</taxon>
        <taxon>Gemmatimonadia</taxon>
        <taxon>Gemmatimonadales</taxon>
        <taxon>Gemmatimonadaceae</taxon>
        <taxon>Gemmatimonas</taxon>
    </lineage>
</organism>
<dbReference type="EMBL" id="DPIY01000012">
    <property type="protein sequence ID" value="HCT58881.1"/>
    <property type="molecule type" value="Genomic_DNA"/>
</dbReference>
<proteinExistence type="predicted"/>
<protein>
    <submittedName>
        <fullName evidence="2">Uncharacterized protein</fullName>
    </submittedName>
</protein>
<feature type="transmembrane region" description="Helical" evidence="1">
    <location>
        <begin position="68"/>
        <end position="87"/>
    </location>
</feature>
<name>A0A3D4VCP5_9BACT</name>
<accession>A0A3D4VCP5</accession>